<dbReference type="SUPFAM" id="SSF46938">
    <property type="entry name" value="CRAL/TRIO N-terminal domain"/>
    <property type="match status" value="1"/>
</dbReference>
<protein>
    <submittedName>
        <fullName evidence="3">CRAL-TRIO domain-containing protein</fullName>
    </submittedName>
</protein>
<sequence>MTRIRTTRALSSTLASIHKQCVLLRPAGTTCGQESPLHLHRIYNSSPFQVANTSRDYTHQAFPILPYFSILRARPHEISSGHCDPKTPSRRGFKTETTTEERIRYKQAPTSPKHLQSSASIWTVAIVASVISLLYAFPYRDAETPKKPEPKPKLPASNSEGLAFLLQSEGFGNVDMADANLPGRVGNLTPEQDEKLKEFWVATLQVFGVLDQKDQNGTADAAANRARSDTASSKKPKKKRFSLLRRNKDDDDADSVASTDSGPSAADDDKYGQTKEFHDALANLSPESIRAAFWSMVKHDHPDALLLRFLRARKWDVEKALVMMISTMRWRAVDVHVDDDVMKNGELELLEDEKSNDPAKRKLAEGFLAQMRLGKSFLHGLDKGGRPMCFVRVRLHKQGEQNEESLERYTIFTIETARLILAPPADTACVVFDMTGFSMANMDYAPVKFMIKCFEANYPESLGVVLVHKAPWVFQGIWKIIKGWLDPVVASKIQFTSNDKEMEEFVSKDHIIKELGGDEDWAYKFIEPVPGENDKMNDTATRDKLLLEREEVVKAYEKETVDWIHSKDTDVAALKAKRNDLAGNLRDGYWVLDPYVRARSFYDRSGLIGPGGTAQFYPSKTTTPAPAQNGAPKPVETSAADLD</sequence>
<evidence type="ECO:0000259" key="2">
    <source>
        <dbReference type="PROSITE" id="PS50191"/>
    </source>
</evidence>
<dbReference type="Pfam" id="PF00650">
    <property type="entry name" value="CRAL_TRIO"/>
    <property type="match status" value="1"/>
</dbReference>
<dbReference type="PROSITE" id="PS50191">
    <property type="entry name" value="CRAL_TRIO"/>
    <property type="match status" value="1"/>
</dbReference>
<feature type="region of interest" description="Disordered" evidence="1">
    <location>
        <begin position="218"/>
        <end position="271"/>
    </location>
</feature>
<accession>A0A8T9C3Z0</accession>
<dbReference type="SMART" id="SM00516">
    <property type="entry name" value="SEC14"/>
    <property type="match status" value="1"/>
</dbReference>
<organism evidence="3 4">
    <name type="scientific">Lachnellula suecica</name>
    <dbReference type="NCBI Taxonomy" id="602035"/>
    <lineage>
        <taxon>Eukaryota</taxon>
        <taxon>Fungi</taxon>
        <taxon>Dikarya</taxon>
        <taxon>Ascomycota</taxon>
        <taxon>Pezizomycotina</taxon>
        <taxon>Leotiomycetes</taxon>
        <taxon>Helotiales</taxon>
        <taxon>Lachnaceae</taxon>
        <taxon>Lachnellula</taxon>
    </lineage>
</organism>
<dbReference type="PANTHER" id="PTHR46590">
    <property type="entry name" value="PHOSPHATIDYLINOSITOL TRANSFER PROTEIN CSR1-RELATED"/>
    <property type="match status" value="1"/>
</dbReference>
<dbReference type="PANTHER" id="PTHR46590:SF1">
    <property type="entry name" value="PHOSPHATIDYLINOSITOL TRANSFER PROTEIN CSR1"/>
    <property type="match status" value="1"/>
</dbReference>
<dbReference type="InterPro" id="IPR036273">
    <property type="entry name" value="CRAL/TRIO_N_dom_sf"/>
</dbReference>
<name>A0A8T9C3Z0_9HELO</name>
<comment type="caution">
    <text evidence="3">The sequence shown here is derived from an EMBL/GenBank/DDBJ whole genome shotgun (WGS) entry which is preliminary data.</text>
</comment>
<reference evidence="3 4" key="1">
    <citation type="submission" date="2018-05" db="EMBL/GenBank/DDBJ databases">
        <title>Genome sequencing and assembly of the regulated plant pathogen Lachnellula willkommii and related sister species for the development of diagnostic species identification markers.</title>
        <authorList>
            <person name="Giroux E."/>
            <person name="Bilodeau G."/>
        </authorList>
    </citation>
    <scope>NUCLEOTIDE SEQUENCE [LARGE SCALE GENOMIC DNA]</scope>
    <source>
        <strain evidence="3 4">CBS 268.59</strain>
    </source>
</reference>
<dbReference type="Gene3D" id="3.40.525.10">
    <property type="entry name" value="CRAL-TRIO lipid binding domain"/>
    <property type="match status" value="1"/>
</dbReference>
<gene>
    <name evidence="3" type="primary">SPAC3H8.02</name>
    <name evidence="3" type="ORF">LSUE1_G003056</name>
</gene>
<dbReference type="SMART" id="SM01100">
    <property type="entry name" value="CRAL_TRIO_N"/>
    <property type="match status" value="1"/>
</dbReference>
<dbReference type="SUPFAM" id="SSF52087">
    <property type="entry name" value="CRAL/TRIO domain"/>
    <property type="match status" value="1"/>
</dbReference>
<feature type="compositionally biased region" description="Basic and acidic residues" evidence="1">
    <location>
        <begin position="79"/>
        <end position="104"/>
    </location>
</feature>
<keyword evidence="4" id="KW-1185">Reference proteome</keyword>
<feature type="domain" description="CRAL-TRIO" evidence="2">
    <location>
        <begin position="378"/>
        <end position="523"/>
    </location>
</feature>
<dbReference type="OrthoDB" id="43460at2759"/>
<feature type="compositionally biased region" description="Basic residues" evidence="1">
    <location>
        <begin position="234"/>
        <end position="245"/>
    </location>
</feature>
<dbReference type="InterPro" id="IPR052432">
    <property type="entry name" value="PITP/CRAL-TRIO"/>
</dbReference>
<feature type="compositionally biased region" description="Polar residues" evidence="1">
    <location>
        <begin position="616"/>
        <end position="626"/>
    </location>
</feature>
<dbReference type="InterPro" id="IPR011074">
    <property type="entry name" value="CRAL/TRIO_N_dom"/>
</dbReference>
<dbReference type="Pfam" id="PF03765">
    <property type="entry name" value="CRAL_TRIO_N"/>
    <property type="match status" value="1"/>
</dbReference>
<dbReference type="AlphaFoldDB" id="A0A8T9C3Z0"/>
<dbReference type="CDD" id="cd00170">
    <property type="entry name" value="SEC14"/>
    <property type="match status" value="1"/>
</dbReference>
<feature type="region of interest" description="Disordered" evidence="1">
    <location>
        <begin position="79"/>
        <end position="110"/>
    </location>
</feature>
<evidence type="ECO:0000313" key="3">
    <source>
        <dbReference type="EMBL" id="TVY71529.1"/>
    </source>
</evidence>
<dbReference type="Proteomes" id="UP000469558">
    <property type="component" value="Unassembled WGS sequence"/>
</dbReference>
<feature type="region of interest" description="Disordered" evidence="1">
    <location>
        <begin position="613"/>
        <end position="643"/>
    </location>
</feature>
<dbReference type="InterPro" id="IPR036865">
    <property type="entry name" value="CRAL-TRIO_dom_sf"/>
</dbReference>
<proteinExistence type="predicted"/>
<dbReference type="EMBL" id="QGMK01001193">
    <property type="protein sequence ID" value="TVY71529.1"/>
    <property type="molecule type" value="Genomic_DNA"/>
</dbReference>
<evidence type="ECO:0000256" key="1">
    <source>
        <dbReference type="SAM" id="MobiDB-lite"/>
    </source>
</evidence>
<dbReference type="InterPro" id="IPR001251">
    <property type="entry name" value="CRAL-TRIO_dom"/>
</dbReference>
<evidence type="ECO:0000313" key="4">
    <source>
        <dbReference type="Proteomes" id="UP000469558"/>
    </source>
</evidence>